<name>A0A9E7SU56_9CAUD</name>
<evidence type="ECO:0000313" key="2">
    <source>
        <dbReference type="Proteomes" id="UP001057427"/>
    </source>
</evidence>
<dbReference type="EMBL" id="ON529858">
    <property type="protein sequence ID" value="UTC29810.1"/>
    <property type="molecule type" value="Genomic_DNA"/>
</dbReference>
<protein>
    <submittedName>
        <fullName evidence="1">Uncharacterized protein</fullName>
    </submittedName>
</protein>
<gene>
    <name evidence="1" type="ORF">BAJUN_01800</name>
</gene>
<reference evidence="1" key="1">
    <citation type="submission" date="2022-05" db="EMBL/GenBank/DDBJ databases">
        <authorList>
            <person name="Friedrich I."/>
            <person name="Poehlein A."/>
            <person name="Schneider D."/>
            <person name="Hertel R."/>
            <person name="Daniel R."/>
        </authorList>
    </citation>
    <scope>NUCLEOTIDE SEQUENCE</scope>
</reference>
<evidence type="ECO:0000313" key="1">
    <source>
        <dbReference type="EMBL" id="UTC29810.1"/>
    </source>
</evidence>
<accession>A0A9E7SU56</accession>
<sequence>MSRVLVGTVRVLDGQTVCVRPDGRVHEVGGKVSTFPVFGGLRPYDEGKQIWRVAGVTQMENDSQRDRRLGR</sequence>
<keyword evidence="2" id="KW-1185">Reference proteome</keyword>
<dbReference type="Proteomes" id="UP001057427">
    <property type="component" value="Segment"/>
</dbReference>
<organism evidence="1 2">
    <name type="scientific">Brevundimonas phage vB_BgoS-Bajun</name>
    <dbReference type="NCBI Taxonomy" id="2948594"/>
    <lineage>
        <taxon>Viruses</taxon>
        <taxon>Duplodnaviria</taxon>
        <taxon>Heunggongvirae</taxon>
        <taxon>Uroviricota</taxon>
        <taxon>Caudoviricetes</taxon>
        <taxon>Dolichocephalovirinae</taxon>
    </lineage>
</organism>
<proteinExistence type="predicted"/>